<evidence type="ECO:0000313" key="2">
    <source>
        <dbReference type="Proteomes" id="UP001207654"/>
    </source>
</evidence>
<proteinExistence type="predicted"/>
<evidence type="ECO:0000313" key="1">
    <source>
        <dbReference type="EMBL" id="MCY1077412.1"/>
    </source>
</evidence>
<comment type="caution">
    <text evidence="1">The sequence shown here is derived from an EMBL/GenBank/DDBJ whole genome shotgun (WGS) entry which is preliminary data.</text>
</comment>
<dbReference type="Proteomes" id="UP001207654">
    <property type="component" value="Unassembled WGS sequence"/>
</dbReference>
<protein>
    <submittedName>
        <fullName evidence="1">Uncharacterized protein</fullName>
    </submittedName>
</protein>
<dbReference type="RefSeq" id="WP_267536245.1">
    <property type="nucleotide sequence ID" value="NZ_JAPNKA010000001.1"/>
</dbReference>
<gene>
    <name evidence="1" type="ORF">OV287_23350</name>
</gene>
<accession>A0ABT4A706</accession>
<dbReference type="EMBL" id="JAPNKA010000001">
    <property type="protein sequence ID" value="MCY1077412.1"/>
    <property type="molecule type" value="Genomic_DNA"/>
</dbReference>
<keyword evidence="2" id="KW-1185">Reference proteome</keyword>
<reference evidence="1 2" key="1">
    <citation type="submission" date="2022-11" db="EMBL/GenBank/DDBJ databases">
        <title>Minimal conservation of predation-associated metabolite biosynthetic gene clusters underscores biosynthetic potential of Myxococcota including descriptions for ten novel species: Archangium lansinium sp. nov., Myxococcus landrumus sp. nov., Nannocystis bai.</title>
        <authorList>
            <person name="Ahearne A."/>
            <person name="Stevens C."/>
            <person name="Phillips K."/>
        </authorList>
    </citation>
    <scope>NUCLEOTIDE SEQUENCE [LARGE SCALE GENOMIC DNA]</scope>
    <source>
        <strain evidence="1 2">MIWBW</strain>
    </source>
</reference>
<sequence>MHRTDAAGNVDGLHVPGSLTPPLQEATVIGSDWLNAVQEEICNVVEAHTPLVKADNTQLLAALNAMYGRLAAYVWGGHDADANGSQNYNGSISRTGTGVYVVTLTEPVAADNTVPVVVTVNDSAPRVPTYAWGVDGTSITVRVFNLSGTPTDAFVSVVVPRGV</sequence>
<organism evidence="1 2">
    <name type="scientific">Archangium lansingense</name>
    <dbReference type="NCBI Taxonomy" id="2995310"/>
    <lineage>
        <taxon>Bacteria</taxon>
        <taxon>Pseudomonadati</taxon>
        <taxon>Myxococcota</taxon>
        <taxon>Myxococcia</taxon>
        <taxon>Myxococcales</taxon>
        <taxon>Cystobacterineae</taxon>
        <taxon>Archangiaceae</taxon>
        <taxon>Archangium</taxon>
    </lineage>
</organism>
<name>A0ABT4A706_9BACT</name>